<keyword evidence="2" id="KW-1185">Reference proteome</keyword>
<comment type="caution">
    <text evidence="1">The sequence shown here is derived from an EMBL/GenBank/DDBJ whole genome shotgun (WGS) entry which is preliminary data.</text>
</comment>
<proteinExistence type="predicted"/>
<sequence length="101" mass="11860">MVEKYSGPPFYAIHHHEMYAFTLPRGEVLEMLPTSGSNLVPLSLKEMNAEQFDKVCAYDEFVSGRNRRAFLKNYHSLFFTKGEHEYTIIERRIRDTKNLNS</sequence>
<feature type="non-terminal residue" evidence="1">
    <location>
        <position position="101"/>
    </location>
</feature>
<evidence type="ECO:0000313" key="2">
    <source>
        <dbReference type="Proteomes" id="UP001331761"/>
    </source>
</evidence>
<dbReference type="Proteomes" id="UP001331761">
    <property type="component" value="Unassembled WGS sequence"/>
</dbReference>
<organism evidence="1 2">
    <name type="scientific">Trichostrongylus colubriformis</name>
    <name type="common">Black scour worm</name>
    <dbReference type="NCBI Taxonomy" id="6319"/>
    <lineage>
        <taxon>Eukaryota</taxon>
        <taxon>Metazoa</taxon>
        <taxon>Ecdysozoa</taxon>
        <taxon>Nematoda</taxon>
        <taxon>Chromadorea</taxon>
        <taxon>Rhabditida</taxon>
        <taxon>Rhabditina</taxon>
        <taxon>Rhabditomorpha</taxon>
        <taxon>Strongyloidea</taxon>
        <taxon>Trichostrongylidae</taxon>
        <taxon>Trichostrongylus</taxon>
    </lineage>
</organism>
<evidence type="ECO:0000313" key="1">
    <source>
        <dbReference type="EMBL" id="KAK5979654.1"/>
    </source>
</evidence>
<accession>A0AAN8J2D7</accession>
<reference evidence="1 2" key="1">
    <citation type="submission" date="2019-10" db="EMBL/GenBank/DDBJ databases">
        <title>Assembly and Annotation for the nematode Trichostrongylus colubriformis.</title>
        <authorList>
            <person name="Martin J."/>
        </authorList>
    </citation>
    <scope>NUCLEOTIDE SEQUENCE [LARGE SCALE GENOMIC DNA]</scope>
    <source>
        <strain evidence="1">G859</strain>
        <tissue evidence="1">Whole worm</tissue>
    </source>
</reference>
<dbReference type="EMBL" id="WIXE01008140">
    <property type="protein sequence ID" value="KAK5979654.1"/>
    <property type="molecule type" value="Genomic_DNA"/>
</dbReference>
<name>A0AAN8J2D7_TRICO</name>
<protein>
    <submittedName>
        <fullName evidence="1">Uncharacterized protein</fullName>
    </submittedName>
</protein>
<dbReference type="AlphaFoldDB" id="A0AAN8J2D7"/>
<gene>
    <name evidence="1" type="ORF">GCK32_021059</name>
</gene>